<dbReference type="Proteomes" id="UP000196027">
    <property type="component" value="Chromosome"/>
</dbReference>
<dbReference type="PRINTS" id="PR00111">
    <property type="entry name" value="ABHYDROLASE"/>
</dbReference>
<dbReference type="InterPro" id="IPR050266">
    <property type="entry name" value="AB_hydrolase_sf"/>
</dbReference>
<evidence type="ECO:0000259" key="1">
    <source>
        <dbReference type="Pfam" id="PF00561"/>
    </source>
</evidence>
<dbReference type="EMBL" id="CP021425">
    <property type="protein sequence ID" value="ARU57218.1"/>
    <property type="molecule type" value="Genomic_DNA"/>
</dbReference>
<dbReference type="PRINTS" id="PR00412">
    <property type="entry name" value="EPOXHYDRLASE"/>
</dbReference>
<reference evidence="2 3" key="1">
    <citation type="submission" date="2017-05" db="EMBL/GenBank/DDBJ databases">
        <title>Genomic insights into alkan degradation activity of Oleiphilus messinensis.</title>
        <authorList>
            <person name="Kozyavkin S.A."/>
            <person name="Slesarev A.I."/>
            <person name="Golyshin P.N."/>
            <person name="Korzhenkov A."/>
            <person name="Golyshina O.N."/>
            <person name="Toshchakov S.V."/>
        </authorList>
    </citation>
    <scope>NUCLEOTIDE SEQUENCE [LARGE SCALE GENOMIC DNA]</scope>
    <source>
        <strain evidence="2 3">ME102</strain>
    </source>
</reference>
<dbReference type="InterPro" id="IPR000073">
    <property type="entry name" value="AB_hydrolase_1"/>
</dbReference>
<dbReference type="Pfam" id="PF00561">
    <property type="entry name" value="Abhydrolase_1"/>
    <property type="match status" value="1"/>
</dbReference>
<dbReference type="SUPFAM" id="SSF53474">
    <property type="entry name" value="alpha/beta-Hydrolases"/>
    <property type="match status" value="1"/>
</dbReference>
<dbReference type="GO" id="GO:0003824">
    <property type="term" value="F:catalytic activity"/>
    <property type="evidence" value="ECO:0007669"/>
    <property type="project" value="InterPro"/>
</dbReference>
<dbReference type="InterPro" id="IPR029058">
    <property type="entry name" value="AB_hydrolase_fold"/>
</dbReference>
<proteinExistence type="predicted"/>
<dbReference type="Gene3D" id="3.40.50.1820">
    <property type="entry name" value="alpha/beta hydrolase"/>
    <property type="match status" value="1"/>
</dbReference>
<dbReference type="AlphaFoldDB" id="A0A1Y0I9N4"/>
<gene>
    <name evidence="2" type="ORF">OLMES_3176</name>
</gene>
<organism evidence="2 3">
    <name type="scientific">Oleiphilus messinensis</name>
    <dbReference type="NCBI Taxonomy" id="141451"/>
    <lineage>
        <taxon>Bacteria</taxon>
        <taxon>Pseudomonadati</taxon>
        <taxon>Pseudomonadota</taxon>
        <taxon>Gammaproteobacteria</taxon>
        <taxon>Oceanospirillales</taxon>
        <taxon>Oleiphilaceae</taxon>
        <taxon>Oleiphilus</taxon>
    </lineage>
</organism>
<sequence>MLKCLSTVKSVLAVGVIFVLIGCSDDDSNSNDISPESDLAYEGYNYRSHFIDVSDDVRVHYLDEGEGDPILMIHGVPTSAYLWRDVIPHLLDNGRVIAVDLVNFGKSSKVQRYELSDQVAFLTSFVDQLELNNVKLVLHDYGGPVGLSYAAKNPHRVSGLALFETAFAPFPSADALPPSIPIARLLSTGGRELATETDFWIGTVMANNQFNDQSEPAFDEKFVIKNITEVAYQEYLSPFQTVEDREVLFQFAFSIGFLDQPGPVLDDWLQLAQYASETAIPKLVLFGNPGLVPADFAPIDPATGEPFSDPTNGNLLTTRNIVQSRVLPDFGGWRVPATVVDLSSETKHFFQEDAPEELGAILSDWLAQNFDQ</sequence>
<protein>
    <submittedName>
        <fullName evidence="2">Haloalkane dehalogenase</fullName>
    </submittedName>
</protein>
<name>A0A1Y0I9N4_9GAMM</name>
<evidence type="ECO:0000313" key="2">
    <source>
        <dbReference type="EMBL" id="ARU57218.1"/>
    </source>
</evidence>
<keyword evidence="3" id="KW-1185">Reference proteome</keyword>
<evidence type="ECO:0000313" key="3">
    <source>
        <dbReference type="Proteomes" id="UP000196027"/>
    </source>
</evidence>
<dbReference type="GO" id="GO:0016020">
    <property type="term" value="C:membrane"/>
    <property type="evidence" value="ECO:0007669"/>
    <property type="project" value="TreeGrafter"/>
</dbReference>
<dbReference type="OrthoDB" id="9780765at2"/>
<feature type="domain" description="AB hydrolase-1" evidence="1">
    <location>
        <begin position="69"/>
        <end position="175"/>
    </location>
</feature>
<dbReference type="PANTHER" id="PTHR43798">
    <property type="entry name" value="MONOACYLGLYCEROL LIPASE"/>
    <property type="match status" value="1"/>
</dbReference>
<dbReference type="KEGG" id="ome:OLMES_3176"/>
<dbReference type="RefSeq" id="WP_087462136.1">
    <property type="nucleotide sequence ID" value="NZ_CP021425.1"/>
</dbReference>
<accession>A0A1Y0I9N4</accession>
<dbReference type="PROSITE" id="PS51257">
    <property type="entry name" value="PROKAR_LIPOPROTEIN"/>
    <property type="match status" value="1"/>
</dbReference>
<dbReference type="PANTHER" id="PTHR43798:SF24">
    <property type="entry name" value="CIS-3-ALKYL-4-ALKYLOXETAN-2-ONE DECARBOXYLASE"/>
    <property type="match status" value="1"/>
</dbReference>
<dbReference type="InterPro" id="IPR000639">
    <property type="entry name" value="Epox_hydrolase-like"/>
</dbReference>